<sequence>MTNDTIADMLTRIRNANRIKIQVIRVQLTKVTKSIAQILKDEQYIKNFEEIEENGITQLLITLKYKGKKQQPVLTSLKRISKQGLRVYVTCKELPKVLGGYGIAILSTSFGVMTEKQARRNGLGGELLCYIW</sequence>
<keyword evidence="5 7" id="KW-0689">Ribosomal protein</keyword>
<dbReference type="GO" id="GO:0006412">
    <property type="term" value="P:translation"/>
    <property type="evidence" value="ECO:0007669"/>
    <property type="project" value="InterPro"/>
</dbReference>
<dbReference type="InterPro" id="IPR000630">
    <property type="entry name" value="Ribosomal_uS8"/>
</dbReference>
<dbReference type="NCBIfam" id="NF001109">
    <property type="entry name" value="PRK00136.1"/>
    <property type="match status" value="1"/>
</dbReference>
<dbReference type="SUPFAM" id="SSF56047">
    <property type="entry name" value="Ribosomal protein S8"/>
    <property type="match status" value="1"/>
</dbReference>
<gene>
    <name evidence="8" type="primary">rps8</name>
</gene>
<dbReference type="FunFam" id="3.30.1370.30:FF:000002">
    <property type="entry name" value="30S ribosomal protein S8"/>
    <property type="match status" value="1"/>
</dbReference>
<evidence type="ECO:0000256" key="7">
    <source>
        <dbReference type="RuleBase" id="RU003660"/>
    </source>
</evidence>
<dbReference type="PANTHER" id="PTHR11758">
    <property type="entry name" value="40S RIBOSOMAL PROTEIN S15A"/>
    <property type="match status" value="1"/>
</dbReference>
<dbReference type="GO" id="GO:0005737">
    <property type="term" value="C:cytoplasm"/>
    <property type="evidence" value="ECO:0007669"/>
    <property type="project" value="UniProtKB-ARBA"/>
</dbReference>
<dbReference type="Gene3D" id="3.30.1370.30">
    <property type="match status" value="1"/>
</dbReference>
<evidence type="ECO:0000256" key="6">
    <source>
        <dbReference type="ARBA" id="ARBA00023274"/>
    </source>
</evidence>
<reference evidence="8" key="1">
    <citation type="submission" date="2017-05" db="EMBL/GenBank/DDBJ databases">
        <title>Plastid comparative genomics reveals ancient divergence between Glaucophyte genera.</title>
        <authorList>
            <person name="Figueroa-Martinez F.J."/>
            <person name="Jackson C."/>
            <person name="Reyes-Prieto A."/>
        </authorList>
    </citation>
    <scope>NUCLEOTIDE SEQUENCE</scope>
    <source>
        <strain evidence="8">SAG 46.84</strain>
    </source>
</reference>
<dbReference type="Pfam" id="PF00410">
    <property type="entry name" value="Ribosomal_S8"/>
    <property type="match status" value="1"/>
</dbReference>
<dbReference type="InterPro" id="IPR047863">
    <property type="entry name" value="Ribosomal_uS8_CS"/>
</dbReference>
<keyword evidence="8" id="KW-0934">Plastid</keyword>
<evidence type="ECO:0000256" key="3">
    <source>
        <dbReference type="ARBA" id="ARBA00022730"/>
    </source>
</evidence>
<dbReference type="GeneID" id="38572628"/>
<dbReference type="HAMAP" id="MF_01302_B">
    <property type="entry name" value="Ribosomal_uS8_B"/>
    <property type="match status" value="1"/>
</dbReference>
<accession>A0A3G1IVZ6</accession>
<evidence type="ECO:0000256" key="2">
    <source>
        <dbReference type="ARBA" id="ARBA00006471"/>
    </source>
</evidence>
<evidence type="ECO:0000256" key="5">
    <source>
        <dbReference type="ARBA" id="ARBA00022980"/>
    </source>
</evidence>
<dbReference type="GO" id="GO:0005840">
    <property type="term" value="C:ribosome"/>
    <property type="evidence" value="ECO:0007669"/>
    <property type="project" value="UniProtKB-KW"/>
</dbReference>
<dbReference type="GO" id="GO:0003735">
    <property type="term" value="F:structural constituent of ribosome"/>
    <property type="evidence" value="ECO:0007669"/>
    <property type="project" value="InterPro"/>
</dbReference>
<evidence type="ECO:0000313" key="8">
    <source>
        <dbReference type="EMBL" id="ASQ40224.1"/>
    </source>
</evidence>
<dbReference type="InterPro" id="IPR035987">
    <property type="entry name" value="Ribosomal_uS8_sf"/>
</dbReference>
<comment type="similarity">
    <text evidence="2 7">Belongs to the universal ribosomal protein uS8 family.</text>
</comment>
<evidence type="ECO:0000256" key="1">
    <source>
        <dbReference type="ARBA" id="ARBA00002569"/>
    </source>
</evidence>
<evidence type="ECO:0000256" key="4">
    <source>
        <dbReference type="ARBA" id="ARBA00022884"/>
    </source>
</evidence>
<protein>
    <submittedName>
        <fullName evidence="8">Ribosomal protein S8</fullName>
    </submittedName>
</protein>
<organism evidence="8">
    <name type="scientific">Gloeochaete wittrockiana</name>
    <dbReference type="NCBI Taxonomy" id="38269"/>
    <lineage>
        <taxon>Eukaryota</taxon>
        <taxon>Glaucocystophyceae</taxon>
        <taxon>Gloeochaetales</taxon>
        <taxon>Gloeochaetaceae</taxon>
        <taxon>Gloeochaete</taxon>
    </lineage>
</organism>
<dbReference type="PROSITE" id="PS00053">
    <property type="entry name" value="RIBOSOMAL_S8"/>
    <property type="match status" value="1"/>
</dbReference>
<dbReference type="AlphaFoldDB" id="A0A3G1IVZ6"/>
<proteinExistence type="inferred from homology"/>
<dbReference type="GO" id="GO:1990904">
    <property type="term" value="C:ribonucleoprotein complex"/>
    <property type="evidence" value="ECO:0007669"/>
    <property type="project" value="UniProtKB-KW"/>
</dbReference>
<geneLocation type="plastid" evidence="8"/>
<name>A0A3G1IVZ6_9EUKA</name>
<dbReference type="RefSeq" id="YP_009546163.1">
    <property type="nucleotide sequence ID" value="NC_040153.1"/>
</dbReference>
<comment type="function">
    <text evidence="1">One of the primary rRNA binding proteins, it binds directly to 16S rRNA central domain where it helps coordinate assembly of the platform of the 30S subunit.</text>
</comment>
<dbReference type="EMBL" id="MF167426">
    <property type="protein sequence ID" value="ASQ40224.1"/>
    <property type="molecule type" value="Genomic_DNA"/>
</dbReference>
<keyword evidence="3" id="KW-0699">rRNA-binding</keyword>
<dbReference type="Gene3D" id="3.30.1490.10">
    <property type="match status" value="1"/>
</dbReference>
<dbReference type="FunFam" id="3.30.1490.10:FF:000001">
    <property type="entry name" value="30S ribosomal protein S8"/>
    <property type="match status" value="1"/>
</dbReference>
<dbReference type="GO" id="GO:0019843">
    <property type="term" value="F:rRNA binding"/>
    <property type="evidence" value="ECO:0007669"/>
    <property type="project" value="UniProtKB-KW"/>
</dbReference>
<keyword evidence="4" id="KW-0694">RNA-binding</keyword>
<keyword evidence="6 7" id="KW-0687">Ribonucleoprotein</keyword>